<organism evidence="1 2">
    <name type="scientific">Gossypium darwinii</name>
    <name type="common">Darwin's cotton</name>
    <name type="synonym">Gossypium barbadense var. darwinii</name>
    <dbReference type="NCBI Taxonomy" id="34276"/>
    <lineage>
        <taxon>Eukaryota</taxon>
        <taxon>Viridiplantae</taxon>
        <taxon>Streptophyta</taxon>
        <taxon>Embryophyta</taxon>
        <taxon>Tracheophyta</taxon>
        <taxon>Spermatophyta</taxon>
        <taxon>Magnoliopsida</taxon>
        <taxon>eudicotyledons</taxon>
        <taxon>Gunneridae</taxon>
        <taxon>Pentapetalae</taxon>
        <taxon>rosids</taxon>
        <taxon>malvids</taxon>
        <taxon>Malvales</taxon>
        <taxon>Malvaceae</taxon>
        <taxon>Malvoideae</taxon>
        <taxon>Gossypium</taxon>
    </lineage>
</organism>
<name>A0A5D2CNK4_GOSDA</name>
<dbReference type="EMBL" id="CM017705">
    <property type="protein sequence ID" value="TYG71059.1"/>
    <property type="molecule type" value="Genomic_DNA"/>
</dbReference>
<dbReference type="AlphaFoldDB" id="A0A5D2CNK4"/>
<evidence type="ECO:0000313" key="1">
    <source>
        <dbReference type="EMBL" id="TYG71059.1"/>
    </source>
</evidence>
<sequence length="72" mass="8413">MLKFRSQLQIKKTNFPFPILPKNLGTARLVVDFDRWWTGEESVNVLLEAAGQDNHIFFFYFPHLGMIMVAVK</sequence>
<protein>
    <submittedName>
        <fullName evidence="1">Uncharacterized protein</fullName>
    </submittedName>
</protein>
<gene>
    <name evidence="1" type="ORF">ES288_D05G364400v1</name>
</gene>
<reference evidence="1 2" key="1">
    <citation type="submission" date="2019-06" db="EMBL/GenBank/DDBJ databases">
        <title>WGS assembly of Gossypium darwinii.</title>
        <authorList>
            <person name="Chen Z.J."/>
            <person name="Sreedasyam A."/>
            <person name="Ando A."/>
            <person name="Song Q."/>
            <person name="De L."/>
            <person name="Hulse-Kemp A."/>
            <person name="Ding M."/>
            <person name="Ye W."/>
            <person name="Kirkbride R."/>
            <person name="Jenkins J."/>
            <person name="Plott C."/>
            <person name="Lovell J."/>
            <person name="Lin Y.-M."/>
            <person name="Vaughn R."/>
            <person name="Liu B."/>
            <person name="Li W."/>
            <person name="Simpson S."/>
            <person name="Scheffler B."/>
            <person name="Saski C."/>
            <person name="Grover C."/>
            <person name="Hu G."/>
            <person name="Conover J."/>
            <person name="Carlson J."/>
            <person name="Shu S."/>
            <person name="Boston L."/>
            <person name="Williams M."/>
            <person name="Peterson D."/>
            <person name="Mcgee K."/>
            <person name="Jones D."/>
            <person name="Wendel J."/>
            <person name="Stelly D."/>
            <person name="Grimwood J."/>
            <person name="Schmutz J."/>
        </authorList>
    </citation>
    <scope>NUCLEOTIDE SEQUENCE [LARGE SCALE GENOMIC DNA]</scope>
    <source>
        <strain evidence="1">1808015.09</strain>
    </source>
</reference>
<dbReference type="Proteomes" id="UP000323506">
    <property type="component" value="Chromosome D05"/>
</dbReference>
<keyword evidence="2" id="KW-1185">Reference proteome</keyword>
<evidence type="ECO:0000313" key="2">
    <source>
        <dbReference type="Proteomes" id="UP000323506"/>
    </source>
</evidence>
<proteinExistence type="predicted"/>
<accession>A0A5D2CNK4</accession>